<name>A0A0S4TGI4_CRYHO</name>
<organism evidence="2">
    <name type="scientific">Cryptosporidium hominis</name>
    <dbReference type="NCBI Taxonomy" id="237895"/>
    <lineage>
        <taxon>Eukaryota</taxon>
        <taxon>Sar</taxon>
        <taxon>Alveolata</taxon>
        <taxon>Apicomplexa</taxon>
        <taxon>Conoidasida</taxon>
        <taxon>Coccidia</taxon>
        <taxon>Eucoccidiorida</taxon>
        <taxon>Eimeriorina</taxon>
        <taxon>Cryptosporidiidae</taxon>
        <taxon>Cryptosporidium</taxon>
    </lineage>
</organism>
<protein>
    <submittedName>
        <fullName evidence="2">Uncharacterized protein</fullName>
    </submittedName>
</protein>
<sequence>MSLNHTEVCIFSQKANIVYMKLLKAALKPSIFMLDLDKEDDSDNFKDFFLELYFKRLNINKKGDYEINLTRNVKNSMIPSSKIFYLIYKKSDPHDFFACSHADKIISFNTGVSTLLRNVCKYMHLVFVLDLGSLLWFSELFDDIEQLGVYLDEFLLSLENILNGVSRLSEYLKYLQEDVEVRFSVFLFGLNQEESCFKLMFYEIPLISWISETEIFIENLQKEIQQILKTRLEFKEGIPNFPRNLWSFEILALLNSFSSSFVHSLIVITTGVISSRLFSKENSSSLVCKNSYLLHHCYSNDIQVHFLVINKFNMDLEESEIGLNPSLDTLEFVATTCNSTLTVTEFGVNEQDARKIAIDLLLRPDIYNIPLDIVSEIKNEFNNLTEIYGYKVSQKLSLIEILLNKLRNSFNFVGETIIEVPLILYSKFHKLIEIICVIENYKDIQDNHYSGFWYIKFYIKSLGNVISTSDEFSLLKKLLESKEEIKKPKSFNKPSRLTYFLYSFILKIRQLDTWMESLVENYSKTKVPPAFPSGLNSLFLPSIIRHKIDLVLESDQNLLKEGVFDGFKGSWELLQDKLVEMGFKAFILENQQFEYDFPIIEKDKILIYYNLFPKMNTSEIEFKCEDLGILRILRSWAKTDSLLENLNLNGSEKANNFMAIWLDAQRIIIKTPDHEKSKSEEIESQSSLVIFNILYYGFSPEYCQEYTKWFKEKIIKYGIDSDEADLSLLRFSLVTNNFYESVINGDRCLEKSWSYVLWSEKENYSYQEQEPMDLNGRVILNISNSRYLDGWVLLNRRNDKYQLSSTWYKVRDFQIKNNFKLKVVFIYDLKFQFGNNTNSSKLICRILMSSSIGKTDIINEAHGEYFSFNKFAEKIHFQDNKIIQTISLIDYLYTSSHLRKNIVYLRNINDEEVNEKSKGENNSEIKSESFHQNLYKSKFGAVNSNYYNIIFSGLTNSKEFNKYKRIIQSKSFYGNDNKISLSIREISNLFLTFNNNEIKTDPDDKDIFKLVLPFNLGNDNYKDAEQELDKEFINKFKPFCFIEIPLINAGNLFTSQLNSSGRKKNSDIEARRKYLEGASESSFEKFLYKMSKITDRSVRVDENEWYTILFIDESDLDGKFEDEESLTINEDLKPISGDKKEEMNNEHSIRKFYTNQIYDYMIITHIRLHRSSYNVPTSSVLGVYLCSYYNISYGITGKKNNIELGIDEKNKLNKVRQFVELYILRVKEIWDSIKFNMISQYYLLGITICSKDIARIQNENEFNEEKTQPSSSIGGLNKSLIEDPISVRGIDLDLDPEFDFIKEDNTHQGNFQSLLYGLSSNQEHLSEKGTYSDPDTCSDIAFDTNEYNGVRREVCKYLKCNIFRFKLSLSSFKIVLSRKFTKNVELDKGLDELDELANFIGEELESRMKNALRVKLVHFDCQDLNCFLVFCGVLDLCKGSTKNILVTVSLMKNEQNLGISYLELAKFWTRFKNTSFNPTWFHCLVWKSLTERDNLELKVTVFTSIDKKYIRVNRIDTELWSIIKLEKEVFVSKLRSVISSWMTDMTMELSFIHGNEISGDINDESYRMSLFACFGRDLLLECLQGVKEKIWNDGDEIFSGESFEKGELVSSGSLIFRRDIQLPLIKPTTKFENYIAVINLLSSQADYIPIKRKPQLVLIWHGSKFPTESLSIRNPSLKCKLRRGLINRLIEHTRVLAEISNPDELISNELVLRLALKIYFPSSIITGMSIASQNKFRCRLCDFYIDRNGLRESINFLFSAMQSRFISIWKEATCDFLLQNVTISKMVNYLMVPKFVSSDYSSLRLEIDKGKPEISILDSNDQEEIFGQISITSEWLYEVPFEISPARFRRMKKNSLNNLLKRKLDPDYYENPGEVILWDGRIVKVPNYIFWLKKHEEVFIEIPSELYDAPLIDILFGGGNLDISSIDKYSKELSSIEKNLFGNSDFGKELNKASELRFSKEIEFISLIYPKGWLLYSEDATTSTNTLGTGSIFLIKPDYLFIDIKNKDLKLQRKRRKDFINQKESYQSYSVELSLSNLNITKPKSKIGISLSFFGKRKPSKSTKLYFYRQLKFTLQRLISNWNNNLNTIVLSKTDRERQVGEIYWNSKNELNNDSNQKMEMPCHLTLILKLSKVYHNFVVASVWNMVKHSNIILKSGDLFAILASILTYYNIKYEEIDRGIRIFTKSIDIDSKSEEFEYQIDISIFSGINGRILDISDPWAAGNKLGQDPYLNLEKYINDCLLPVFEDEIQQSTNPYWDFNTVFEFVFFHKNNQFNNINNCTINETISWNLIRDSNGKLIQIQRNLPIHIIPENNSNETKKQKSPRSFIQTSSQYESDNMELPIYLMPCIYLGADVFYKGKLIYLDERLETNEMTKHKANGVILFINSLLNLMFMELLIKLKLATNDNWVLKDNLQFSKKESNIQKNDNLDDCSLIVSNSYPEAHGVTIRDIHRYRDDIQNFFQAIINNRNNIERFLPLKPAPKHNTIIEIYPIPSLILQDINGEKDETQIYFPSWSVAEFIKTLRDEIILIQNNKTNLSEKRNIKTVISGYTCIIHDNKEIDIEEKVLKKEDGISLSNNSSIHIKFPISGSQSFKNADVGECGWHVLKYKSQIKYLNSLCNQTDLNINNWVDSLYIMNNISPNINNSIGNKNDLDFNEIYGSFFNISGGKERPCIIVNIHSGNEIEIECLIILELTPSGILIACWNAPVLIISRLQKMIKGFVFESCIKMIWSLQLSIWYKYNVIYRKHIFVLDLSKFHLDFKEDSNFNNNESSGFSMINHNYYPRICEITTNIISYIWKNQYFNTNLKWNHSEDLYKKELIIECKINRLKLEDVVIPNIIMGKILDLRFEDLFDRNNNKEFNWFIPSIINKIRILNSDNLMKRWNNYFFKYKLWLFVNQFLIECFAIKSLKQEISTKIFSKNIILQVSKSNMTFKYQQIINFLKKRVETYNIDYSKYYKTYKINCQEKEDSLLSDENIIQTHYNLLTYLQNSHNIINTLISATAQNQDNHFILIHPNKLTEEFIKNRNKIDNNDREKQLNDENISSCEFCMVNPKDISIRIILTTLFRCSIDVLDRLYNEKKTESNLNDDEYSFKGLESFNVGSNNYKYEEQYIQSEQKNSILYNEQEENFNIKKIMIEKLKCFDNKGELLIFIEDISGIPFQNFSSDIENMYIIKDLTIKLDELFKENGFIRVTNSYSEIINKEYLYKNNYCISVISSIFSGLNIHERIEMKNLSYLMETEIGSEREIIIYIKTIHIKKYNFSIPICIFLSLYKCKIKIIYLSSIFNDGTLYINQSILEFIEMLNIKKLIFEYVLSYTGSLIWNIWNQKNIILNLENLQYLENRVSDLRLSSDQLIEFILWLNKFSQSYPNIIKDSNLMIFKIWFSRNLKINNNQLISIQNSFNHYIESEKLSYRIKILPNSSNKVLILFQSLVRNELIGLIIDYFKFDEIITNEELPLDCFIIKNKPELKECRNESKFSDQEKVRWEITNMLSSIQEYIKRNQLVKKIQVYGITFSQKFIDDLANNQFSINISLNNQLLKQLPIIKIQNLLFKNDIKMIIFKPMLKIQENINVIISLFRRFWMKNDAIRFFNSLYIIKDSEIFDESLQDRIISVAIKHKRRELILIRFFTTFKVDKSNDMEWIFNEIKFTFKDEDKIKRYFLINNKDDNNIELGYQKNNKIIKEELFELILKSIEFILDNNNTNK</sequence>
<dbReference type="Proteomes" id="UP000199752">
    <property type="component" value="Chromosome 5"/>
</dbReference>
<evidence type="ECO:0000256" key="1">
    <source>
        <dbReference type="SAM" id="Coils"/>
    </source>
</evidence>
<dbReference type="VEuPathDB" id="CryptoDB:ChTU502y2012_410g0120"/>
<dbReference type="VEuPathDB" id="CryptoDB:CHUDEA5_3390"/>
<evidence type="ECO:0000313" key="2">
    <source>
        <dbReference type="EMBL" id="CUV06410.1"/>
    </source>
</evidence>
<dbReference type="VEuPathDB" id="CryptoDB:Chro.50033"/>
<dbReference type="EMBL" id="LN877951">
    <property type="protein sequence ID" value="CUV06410.1"/>
    <property type="molecule type" value="Genomic_DNA"/>
</dbReference>
<gene>
    <name evidence="2" type="ORF">CHUDEA5_3390</name>
</gene>
<dbReference type="VEuPathDB" id="CryptoDB:GY17_00001621"/>
<proteinExistence type="predicted"/>
<feature type="coiled-coil region" evidence="1">
    <location>
        <begin position="210"/>
        <end position="237"/>
    </location>
</feature>
<reference evidence="2" key="1">
    <citation type="submission" date="2015-08" db="EMBL/GenBank/DDBJ databases">
        <authorList>
            <person name="Babu N.S."/>
            <person name="Beckwith C.J."/>
            <person name="Beseler K.G."/>
            <person name="Brison A."/>
            <person name="Carone J.V."/>
            <person name="Caskin T.P."/>
            <person name="Diamond M."/>
            <person name="Durham M.E."/>
            <person name="Foxe J.M."/>
            <person name="Go M."/>
            <person name="Henderson B.A."/>
            <person name="Jones I.B."/>
            <person name="McGettigan J.A."/>
            <person name="Micheletti S.J."/>
            <person name="Nasrallah M.E."/>
            <person name="Ortiz D."/>
            <person name="Piller C.R."/>
            <person name="Privatt S.R."/>
            <person name="Schneider S.L."/>
            <person name="Sharp S."/>
            <person name="Smith T.C."/>
            <person name="Stanton J.D."/>
            <person name="Ullery H.E."/>
            <person name="Wilson R.J."/>
            <person name="Serrano M.G."/>
            <person name="Buck G."/>
            <person name="Lee V."/>
            <person name="Wang Y."/>
            <person name="Carvalho R."/>
            <person name="Voegtly L."/>
            <person name="Shi R."/>
            <person name="Duckworth R."/>
            <person name="Johnson A."/>
            <person name="Loviza R."/>
            <person name="Walstead R."/>
            <person name="Shah Z."/>
            <person name="Kiflezghi M."/>
            <person name="Wade K."/>
            <person name="Ball S.L."/>
            <person name="Bradley K.W."/>
            <person name="Asai D.J."/>
            <person name="Bowman C.A."/>
            <person name="Russell D.A."/>
            <person name="Pope W.H."/>
            <person name="Jacobs-Sera D."/>
            <person name="Hendrix R.W."/>
            <person name="Hatfull G.F."/>
        </authorList>
    </citation>
    <scope>NUCLEOTIDE SEQUENCE [LARGE SCALE GENOMIC DNA]</scope>
</reference>
<keyword evidence="1" id="KW-0175">Coiled coil</keyword>
<accession>A0A0S4TGI4</accession>